<evidence type="ECO:0000259" key="5">
    <source>
        <dbReference type="PROSITE" id="PS50893"/>
    </source>
</evidence>
<evidence type="ECO:0000313" key="7">
    <source>
        <dbReference type="Proteomes" id="UP000571018"/>
    </source>
</evidence>
<dbReference type="PROSITE" id="PS50893">
    <property type="entry name" value="ABC_TRANSPORTER_2"/>
    <property type="match status" value="2"/>
</dbReference>
<dbReference type="Pfam" id="PF00005">
    <property type="entry name" value="ABC_tran"/>
    <property type="match status" value="2"/>
</dbReference>
<dbReference type="AlphaFoldDB" id="A0A839A2Q6"/>
<keyword evidence="3" id="KW-0547">Nucleotide-binding</keyword>
<evidence type="ECO:0000256" key="3">
    <source>
        <dbReference type="ARBA" id="ARBA00022741"/>
    </source>
</evidence>
<dbReference type="PROSITE" id="PS00211">
    <property type="entry name" value="ABC_TRANSPORTER_1"/>
    <property type="match status" value="1"/>
</dbReference>
<evidence type="ECO:0000256" key="4">
    <source>
        <dbReference type="ARBA" id="ARBA00022840"/>
    </source>
</evidence>
<keyword evidence="4 6" id="KW-0067">ATP-binding</keyword>
<dbReference type="GO" id="GO:0016887">
    <property type="term" value="F:ATP hydrolysis activity"/>
    <property type="evidence" value="ECO:0007669"/>
    <property type="project" value="InterPro"/>
</dbReference>
<gene>
    <name evidence="6" type="ORF">HW423_01270</name>
</gene>
<dbReference type="InterPro" id="IPR003439">
    <property type="entry name" value="ABC_transporter-like_ATP-bd"/>
</dbReference>
<feature type="domain" description="ABC transporter" evidence="5">
    <location>
        <begin position="5"/>
        <end position="236"/>
    </location>
</feature>
<dbReference type="SUPFAM" id="SSF52540">
    <property type="entry name" value="P-loop containing nucleoside triphosphate hydrolases"/>
    <property type="match status" value="2"/>
</dbReference>
<keyword evidence="1" id="KW-0813">Transport</keyword>
<name>A0A839A2Q6_9LACT</name>
<dbReference type="InterPro" id="IPR017871">
    <property type="entry name" value="ABC_transporter-like_CS"/>
</dbReference>
<organism evidence="6 7">
    <name type="scientific">Ruoffia halotolerans</name>
    <dbReference type="NCBI Taxonomy" id="2748684"/>
    <lineage>
        <taxon>Bacteria</taxon>
        <taxon>Bacillati</taxon>
        <taxon>Bacillota</taxon>
        <taxon>Bacilli</taxon>
        <taxon>Lactobacillales</taxon>
        <taxon>Aerococcaceae</taxon>
        <taxon>Ruoffia</taxon>
    </lineage>
</organism>
<dbReference type="Gene3D" id="3.40.50.300">
    <property type="entry name" value="P-loop containing nucleotide triphosphate hydrolases"/>
    <property type="match status" value="2"/>
</dbReference>
<dbReference type="InterPro" id="IPR003593">
    <property type="entry name" value="AAA+_ATPase"/>
</dbReference>
<keyword evidence="7" id="KW-1185">Reference proteome</keyword>
<dbReference type="PANTHER" id="PTHR43790:SF9">
    <property type="entry name" value="GALACTOFURANOSE TRANSPORTER ATP-BINDING PROTEIN YTFR"/>
    <property type="match status" value="1"/>
</dbReference>
<dbReference type="EMBL" id="JACAOA010000002">
    <property type="protein sequence ID" value="MBA5728419.1"/>
    <property type="molecule type" value="Genomic_DNA"/>
</dbReference>
<accession>A0A839A2Q6</accession>
<dbReference type="Proteomes" id="UP000571018">
    <property type="component" value="Unassembled WGS sequence"/>
</dbReference>
<feature type="domain" description="ABC transporter" evidence="5">
    <location>
        <begin position="238"/>
        <end position="491"/>
    </location>
</feature>
<dbReference type="CDD" id="cd03216">
    <property type="entry name" value="ABC_Carb_Monos_I"/>
    <property type="match status" value="1"/>
</dbReference>
<reference evidence="6 7" key="1">
    <citation type="submission" date="2020-06" db="EMBL/GenBank/DDBJ databases">
        <title>Reclassification of Facklamia ignava, Facklamia soureckii and Facklami tabacinasalis as Falseniella iganva gen. nov., comb. nov., Hutsoniella ignava gen. nov., comb. nov., and Ruoffia tabacinasalis gen. nov., comb. nov and description of Ruoffia haltotolerans sp. nov., isolated from hypersaline Inland Sea of Qatar.</title>
        <authorList>
            <person name="Fotedar R."/>
            <person name="Sankaranarayanan K."/>
            <person name="Lawson P."/>
            <person name="Caldwell M."/>
            <person name="Zeyara A."/>
            <person name="Al Malki A."/>
            <person name="Ali M."/>
        </authorList>
    </citation>
    <scope>NUCLEOTIDE SEQUENCE [LARGE SCALE GENOMIC DNA]</scope>
    <source>
        <strain evidence="6 7">INB8</strain>
    </source>
</reference>
<keyword evidence="2" id="KW-0677">Repeat</keyword>
<dbReference type="InterPro" id="IPR027417">
    <property type="entry name" value="P-loop_NTPase"/>
</dbReference>
<dbReference type="SMART" id="SM00382">
    <property type="entry name" value="AAA"/>
    <property type="match status" value="2"/>
</dbReference>
<dbReference type="RefSeq" id="WP_218930143.1">
    <property type="nucleotide sequence ID" value="NZ_JACAOA010000002.1"/>
</dbReference>
<sequence length="496" mass="55611">MNPVAEMKQITKSFGQNHVLKNVDFTLMPGSIHALLGENGTGKTTLMNILGSIIPKDSGSIKLFGEAYESNEMNQQVAFIHQELSLVNDLTVFENVYLGRELRKSFFLDKQKMIEETQHYIELLDVALKPTQMVSSLNPALKQITEILRAVMQEARIIIMDEPTSSLTDVEIDHVFNVIRNLRENGVSIIFISHKLNEVLEICDAYTIMRDGNVVATGEVTPDLTEAMLSRHMVGRELSTEVIYRERPLGSTILELANLSKEREYKDINMTLKKGEILGVTGLLGDGRSELFMTVAGANMPYSGSMIVNQKTVKLHNTTQAMRSRITYVPKNRKENGIITDLSIKENMTLPILKNFYRNGLLNNQAILEHNQCYIQELFIKISDVNHLITSLSGGNQQKVVLARALGTNPDIVILDNPTQGVDVGAKLEIYTLIMKLAEEGISFVILSSEFPEMHNLCDRVYVMFQGQVRGEFTREELNEEDIMLVATGGSINGRD</sequence>
<protein>
    <submittedName>
        <fullName evidence="6">Sugar ABC transporter ATP-binding protein</fullName>
    </submittedName>
</protein>
<evidence type="ECO:0000256" key="2">
    <source>
        <dbReference type="ARBA" id="ARBA00022737"/>
    </source>
</evidence>
<dbReference type="CDD" id="cd03215">
    <property type="entry name" value="ABC_Carb_Monos_II"/>
    <property type="match status" value="1"/>
</dbReference>
<proteinExistence type="predicted"/>
<evidence type="ECO:0000313" key="6">
    <source>
        <dbReference type="EMBL" id="MBA5728419.1"/>
    </source>
</evidence>
<dbReference type="PANTHER" id="PTHR43790">
    <property type="entry name" value="CARBOHYDRATE TRANSPORT ATP-BINDING PROTEIN MG119-RELATED"/>
    <property type="match status" value="1"/>
</dbReference>
<dbReference type="InterPro" id="IPR050107">
    <property type="entry name" value="ABC_carbohydrate_import_ATPase"/>
</dbReference>
<dbReference type="GO" id="GO:0005524">
    <property type="term" value="F:ATP binding"/>
    <property type="evidence" value="ECO:0007669"/>
    <property type="project" value="UniProtKB-KW"/>
</dbReference>
<evidence type="ECO:0000256" key="1">
    <source>
        <dbReference type="ARBA" id="ARBA00022448"/>
    </source>
</evidence>
<comment type="caution">
    <text evidence="6">The sequence shown here is derived from an EMBL/GenBank/DDBJ whole genome shotgun (WGS) entry which is preliminary data.</text>
</comment>